<feature type="non-terminal residue" evidence="1">
    <location>
        <position position="67"/>
    </location>
</feature>
<dbReference type="OrthoDB" id="2421619at2759"/>
<evidence type="ECO:0000313" key="1">
    <source>
        <dbReference type="EMBL" id="CAG8714842.1"/>
    </source>
</evidence>
<protein>
    <submittedName>
        <fullName evidence="1">5943_t:CDS:1</fullName>
    </submittedName>
</protein>
<evidence type="ECO:0000313" key="2">
    <source>
        <dbReference type="Proteomes" id="UP000789342"/>
    </source>
</evidence>
<keyword evidence="2" id="KW-1185">Reference proteome</keyword>
<gene>
    <name evidence="1" type="ORF">AMORRO_LOCUS12932</name>
</gene>
<dbReference type="Proteomes" id="UP000789342">
    <property type="component" value="Unassembled WGS sequence"/>
</dbReference>
<sequence length="67" mass="7918">YIFGKRKILAEKPKLWHINLILEISCSTWQEISKIVEEKFGFCKDAEYLMLKDLLDNMIPLVLDVYA</sequence>
<proteinExistence type="predicted"/>
<reference evidence="1" key="1">
    <citation type="submission" date="2021-06" db="EMBL/GenBank/DDBJ databases">
        <authorList>
            <person name="Kallberg Y."/>
            <person name="Tangrot J."/>
            <person name="Rosling A."/>
        </authorList>
    </citation>
    <scope>NUCLEOTIDE SEQUENCE</scope>
    <source>
        <strain evidence="1">CL551</strain>
    </source>
</reference>
<dbReference type="AlphaFoldDB" id="A0A9N9HZP1"/>
<feature type="non-terminal residue" evidence="1">
    <location>
        <position position="1"/>
    </location>
</feature>
<comment type="caution">
    <text evidence="1">The sequence shown here is derived from an EMBL/GenBank/DDBJ whole genome shotgun (WGS) entry which is preliminary data.</text>
</comment>
<name>A0A9N9HZP1_9GLOM</name>
<organism evidence="1 2">
    <name type="scientific">Acaulospora morrowiae</name>
    <dbReference type="NCBI Taxonomy" id="94023"/>
    <lineage>
        <taxon>Eukaryota</taxon>
        <taxon>Fungi</taxon>
        <taxon>Fungi incertae sedis</taxon>
        <taxon>Mucoromycota</taxon>
        <taxon>Glomeromycotina</taxon>
        <taxon>Glomeromycetes</taxon>
        <taxon>Diversisporales</taxon>
        <taxon>Acaulosporaceae</taxon>
        <taxon>Acaulospora</taxon>
    </lineage>
</organism>
<dbReference type="EMBL" id="CAJVPV010020501">
    <property type="protein sequence ID" value="CAG8714842.1"/>
    <property type="molecule type" value="Genomic_DNA"/>
</dbReference>
<accession>A0A9N9HZP1</accession>